<dbReference type="GO" id="GO:0015344">
    <property type="term" value="F:siderophore uptake transmembrane transporter activity"/>
    <property type="evidence" value="ECO:0007669"/>
    <property type="project" value="TreeGrafter"/>
</dbReference>
<evidence type="ECO:0000256" key="4">
    <source>
        <dbReference type="ARBA" id="ARBA00022692"/>
    </source>
</evidence>
<dbReference type="Proteomes" id="UP000321820">
    <property type="component" value="Chromosome"/>
</dbReference>
<dbReference type="InterPro" id="IPR039426">
    <property type="entry name" value="TonB-dep_rcpt-like"/>
</dbReference>
<feature type="signal peptide" evidence="7">
    <location>
        <begin position="1"/>
        <end position="19"/>
    </location>
</feature>
<proteinExistence type="predicted"/>
<evidence type="ECO:0000313" key="10">
    <source>
        <dbReference type="Proteomes" id="UP000321820"/>
    </source>
</evidence>
<dbReference type="InterPro" id="IPR036942">
    <property type="entry name" value="Beta-barrel_TonB_sf"/>
</dbReference>
<dbReference type="EMBL" id="CP042806">
    <property type="protein sequence ID" value="QEE30768.1"/>
    <property type="molecule type" value="Genomic_DNA"/>
</dbReference>
<evidence type="ECO:0000256" key="7">
    <source>
        <dbReference type="SAM" id="SignalP"/>
    </source>
</evidence>
<dbReference type="Pfam" id="PF13620">
    <property type="entry name" value="CarboxypepD_reg"/>
    <property type="match status" value="1"/>
</dbReference>
<evidence type="ECO:0000259" key="8">
    <source>
        <dbReference type="Pfam" id="PF25183"/>
    </source>
</evidence>
<comment type="subcellular location">
    <subcellularLocation>
        <location evidence="1">Cell outer membrane</location>
        <topology evidence="1">Multi-pass membrane protein</topology>
    </subcellularLocation>
</comment>
<accession>A0A5B9EFF9</accession>
<dbReference type="InterPro" id="IPR013784">
    <property type="entry name" value="Carb-bd-like_fold"/>
</dbReference>
<evidence type="ECO:0000256" key="2">
    <source>
        <dbReference type="ARBA" id="ARBA00022448"/>
    </source>
</evidence>
<dbReference type="PANTHER" id="PTHR30069">
    <property type="entry name" value="TONB-DEPENDENT OUTER MEMBRANE RECEPTOR"/>
    <property type="match status" value="1"/>
</dbReference>
<dbReference type="PANTHER" id="PTHR30069:SF46">
    <property type="entry name" value="OAR PROTEIN"/>
    <property type="match status" value="1"/>
</dbReference>
<evidence type="ECO:0000313" key="9">
    <source>
        <dbReference type="EMBL" id="QEE30768.1"/>
    </source>
</evidence>
<keyword evidence="7" id="KW-0732">Signal</keyword>
<dbReference type="InterPro" id="IPR057601">
    <property type="entry name" value="Oar-like_b-barrel"/>
</dbReference>
<dbReference type="Gene3D" id="2.40.170.20">
    <property type="entry name" value="TonB-dependent receptor, beta-barrel domain"/>
    <property type="match status" value="1"/>
</dbReference>
<keyword evidence="6" id="KW-0998">Cell outer membrane</keyword>
<dbReference type="Pfam" id="PF25183">
    <property type="entry name" value="OMP_b-brl_4"/>
    <property type="match status" value="1"/>
</dbReference>
<name>A0A5B9EFF9_9BACT</name>
<sequence length="1133" mass="119797">MRRLFFAVFVSLLASVGVAQSTFRGGISGIVTDTSGAVIPGATITVKNEATAQSYGTVSSSAGTYSIQDLPLGDYTVTIAFPGFASMKVDKVRVSAGSIFDLPAKMTVAQNTTVVEVDAASLTLDTTTQVQTYTIPKEEVQNIPLNGRSFTAMVNLLPGATGTSSVNGRAGINYMIEGVDNNDPANNGSAANQGGVGGIPGTLIPIDAVEEFSAQTQGGAESGKFAGASVNLVIKSGTNQLHGSLYYYDRNEFFAAMNPFLRATNISRASSGLAPYGKSKVRFHEFGGSLGGPIFKDKTFYFLTYERQGYILSQSTNTFTEPSTAYVAKATALLATKNIKPSPIALGLINTLWQPSMLTGPASANNYLPTNAAQHGYSNNLMLKLDQSINAKNKLSARWYWGQGSQTAPKGSQNPWYYQVAGMHVHNIAVILNSQVNAKMTNQIVAGVDYFNQPFSDANPNVDASKAGFIVGLGPGNVQGAPTLSISGFDATGQSPFSSRHDFSGHLSDIVSMSYGKHQIRTGGEYRRTQIYEVGNGAGGNGGTRGNFSFSGNRGFAAANGANVGTAYPSTFTYNGASTAVDSGLRALADFLQLQSNSSTLVNGVMDRIASVNNFNLYVQDGYQVTSSLNLTFGLRWDYLSPIGDNQKDLTVFNPSVAANALAPTGGLAVVGQDISEPYKASSLQLAPRVGFSWQVPMLTDTLLRGSFGLYYDTPSTNTWLSSNGLLGNPAGTKPLYNQSLTNPNLGELIASSQGSIFPTSPKLPGACSGSTVATCPVASIAAVDPNFTTSNTANYSLNVEKAIGKNMIAQVGYVGTQGKHLLNAYDLNQTQLGAALSTTPIVNGFLPIQQKRPYIGKFPNFGQIRQIASAGGENFNSLQALIKTRNWHGLISEYSYTWSHNLGSNTALPTDNTNPNLDYGNLANDVRNQFKGFFTYDIPGLKRGPKWLTHDWQASSLLWIRGGKPITASSSANNSGLGLGEGADRANLTGNPLTCDSGSTCISGGTSKSIDYALSKGVAYIQWFNPLAIVSPAALTAGTTRVGQFYGPGYASVDLSIFKNVPLREGIRAQFRGEMFNVFNRYNYSNPTFAANSLTSNTQTTGQVTATAGGSSAPGIGAGEPFNVQLALKILF</sequence>
<keyword evidence="2" id="KW-0813">Transport</keyword>
<evidence type="ECO:0000256" key="1">
    <source>
        <dbReference type="ARBA" id="ARBA00004571"/>
    </source>
</evidence>
<dbReference type="GO" id="GO:0030246">
    <property type="term" value="F:carbohydrate binding"/>
    <property type="evidence" value="ECO:0007669"/>
    <property type="project" value="InterPro"/>
</dbReference>
<dbReference type="GO" id="GO:0044718">
    <property type="term" value="P:siderophore transmembrane transport"/>
    <property type="evidence" value="ECO:0007669"/>
    <property type="project" value="TreeGrafter"/>
</dbReference>
<dbReference type="RefSeq" id="WP_147650065.1">
    <property type="nucleotide sequence ID" value="NZ_CP042806.1"/>
</dbReference>
<reference evidence="9 10" key="1">
    <citation type="submission" date="2019-08" db="EMBL/GenBank/DDBJ databases">
        <title>Complete genome sequence of Terriglobus albidus strain ORNL.</title>
        <authorList>
            <person name="Podar M."/>
        </authorList>
    </citation>
    <scope>NUCLEOTIDE SEQUENCE [LARGE SCALE GENOMIC DNA]</scope>
    <source>
        <strain evidence="9 10">ORNL</strain>
    </source>
</reference>
<feature type="chain" id="PRO_5023048404" description="TonB-dependent transporter Oar-like beta-barrel domain-containing protein" evidence="7">
    <location>
        <begin position="20"/>
        <end position="1133"/>
    </location>
</feature>
<keyword evidence="5" id="KW-0472">Membrane</keyword>
<dbReference type="KEGG" id="talb:FTW19_23880"/>
<keyword evidence="4" id="KW-0812">Transmembrane</keyword>
<gene>
    <name evidence="9" type="ORF">FTW19_23880</name>
</gene>
<dbReference type="SUPFAM" id="SSF49452">
    <property type="entry name" value="Starch-binding domain-like"/>
    <property type="match status" value="1"/>
</dbReference>
<dbReference type="GO" id="GO:0009279">
    <property type="term" value="C:cell outer membrane"/>
    <property type="evidence" value="ECO:0007669"/>
    <property type="project" value="UniProtKB-SubCell"/>
</dbReference>
<evidence type="ECO:0000256" key="3">
    <source>
        <dbReference type="ARBA" id="ARBA00022452"/>
    </source>
</evidence>
<dbReference type="AlphaFoldDB" id="A0A5B9EFF9"/>
<organism evidence="9 10">
    <name type="scientific">Terriglobus albidus</name>
    <dbReference type="NCBI Taxonomy" id="1592106"/>
    <lineage>
        <taxon>Bacteria</taxon>
        <taxon>Pseudomonadati</taxon>
        <taxon>Acidobacteriota</taxon>
        <taxon>Terriglobia</taxon>
        <taxon>Terriglobales</taxon>
        <taxon>Acidobacteriaceae</taxon>
        <taxon>Terriglobus</taxon>
    </lineage>
</organism>
<dbReference type="Gene3D" id="2.60.40.1120">
    <property type="entry name" value="Carboxypeptidase-like, regulatory domain"/>
    <property type="match status" value="1"/>
</dbReference>
<keyword evidence="10" id="KW-1185">Reference proteome</keyword>
<dbReference type="OrthoDB" id="97893at2"/>
<protein>
    <recommendedName>
        <fullName evidence="8">TonB-dependent transporter Oar-like beta-barrel domain-containing protein</fullName>
    </recommendedName>
</protein>
<dbReference type="SUPFAM" id="SSF56935">
    <property type="entry name" value="Porins"/>
    <property type="match status" value="1"/>
</dbReference>
<evidence type="ECO:0000256" key="6">
    <source>
        <dbReference type="ARBA" id="ARBA00023237"/>
    </source>
</evidence>
<feature type="domain" description="TonB-dependent transporter Oar-like beta-barrel" evidence="8">
    <location>
        <begin position="233"/>
        <end position="1111"/>
    </location>
</feature>
<evidence type="ECO:0000256" key="5">
    <source>
        <dbReference type="ARBA" id="ARBA00023136"/>
    </source>
</evidence>
<keyword evidence="3" id="KW-1134">Transmembrane beta strand</keyword>